<evidence type="ECO:0000256" key="1">
    <source>
        <dbReference type="ARBA" id="ARBA00023235"/>
    </source>
</evidence>
<dbReference type="PANTHER" id="PTHR11390:SF21">
    <property type="entry name" value="DNA TOPOISOMERASE 3-ALPHA"/>
    <property type="match status" value="1"/>
</dbReference>
<evidence type="ECO:0000313" key="9">
    <source>
        <dbReference type="Proteomes" id="UP000254716"/>
    </source>
</evidence>
<feature type="domain" description="Toprim" evidence="6">
    <location>
        <begin position="1"/>
        <end position="133"/>
    </location>
</feature>
<evidence type="ECO:0000256" key="4">
    <source>
        <dbReference type="ARBA" id="ARBA00032235"/>
    </source>
</evidence>
<dbReference type="GO" id="GO:0006310">
    <property type="term" value="P:DNA recombination"/>
    <property type="evidence" value="ECO:0007669"/>
    <property type="project" value="TreeGrafter"/>
</dbReference>
<dbReference type="Pfam" id="PF01131">
    <property type="entry name" value="Topoisom_bac"/>
    <property type="match status" value="1"/>
</dbReference>
<dbReference type="GO" id="GO:0006281">
    <property type="term" value="P:DNA repair"/>
    <property type="evidence" value="ECO:0007669"/>
    <property type="project" value="TreeGrafter"/>
</dbReference>
<proteinExistence type="predicted"/>
<dbReference type="InterPro" id="IPR023405">
    <property type="entry name" value="Topo_IA_core_domain"/>
</dbReference>
<dbReference type="Gene3D" id="3.40.50.140">
    <property type="match status" value="1"/>
</dbReference>
<dbReference type="GO" id="GO:0043597">
    <property type="term" value="C:cytoplasmic replication fork"/>
    <property type="evidence" value="ECO:0007669"/>
    <property type="project" value="TreeGrafter"/>
</dbReference>
<dbReference type="AlphaFoldDB" id="A0A376W959"/>
<accession>A0A376W959</accession>
<evidence type="ECO:0000256" key="2">
    <source>
        <dbReference type="ARBA" id="ARBA00030003"/>
    </source>
</evidence>
<evidence type="ECO:0000259" key="7">
    <source>
        <dbReference type="PROSITE" id="PS52039"/>
    </source>
</evidence>
<dbReference type="PANTHER" id="PTHR11390">
    <property type="entry name" value="PROKARYOTIC DNA TOPOISOMERASE"/>
    <property type="match status" value="1"/>
</dbReference>
<dbReference type="GO" id="GO:0003677">
    <property type="term" value="F:DNA binding"/>
    <property type="evidence" value="ECO:0007669"/>
    <property type="project" value="InterPro"/>
</dbReference>
<evidence type="ECO:0000313" key="8">
    <source>
        <dbReference type="EMBL" id="STJ20596.1"/>
    </source>
</evidence>
<dbReference type="InterPro" id="IPR034144">
    <property type="entry name" value="TOPRIM_TopoIII"/>
</dbReference>
<name>A0A376W959_ECOLX</name>
<organism evidence="8 9">
    <name type="scientific">Escherichia coli</name>
    <dbReference type="NCBI Taxonomy" id="562"/>
    <lineage>
        <taxon>Bacteria</taxon>
        <taxon>Pseudomonadati</taxon>
        <taxon>Pseudomonadota</taxon>
        <taxon>Gammaproteobacteria</taxon>
        <taxon>Enterobacterales</taxon>
        <taxon>Enterobacteriaceae</taxon>
        <taxon>Escherichia</taxon>
    </lineage>
</organism>
<dbReference type="PROSITE" id="PS50880">
    <property type="entry name" value="TOPRIM"/>
    <property type="match status" value="1"/>
</dbReference>
<reference evidence="8 9" key="1">
    <citation type="submission" date="2018-06" db="EMBL/GenBank/DDBJ databases">
        <authorList>
            <consortium name="Pathogen Informatics"/>
            <person name="Doyle S."/>
        </authorList>
    </citation>
    <scope>NUCLEOTIDE SEQUENCE [LARGE SCALE GENOMIC DNA]</scope>
    <source>
        <strain evidence="8 9">NCTC9081</strain>
    </source>
</reference>
<dbReference type="InterPro" id="IPR006171">
    <property type="entry name" value="TOPRIM_dom"/>
</dbReference>
<evidence type="ECO:0000256" key="5">
    <source>
        <dbReference type="ARBA" id="ARBA00032877"/>
    </source>
</evidence>
<dbReference type="SUPFAM" id="SSF56712">
    <property type="entry name" value="Prokaryotic type I DNA topoisomerase"/>
    <property type="match status" value="1"/>
</dbReference>
<dbReference type="InterPro" id="IPR000380">
    <property type="entry name" value="Topo_IA"/>
</dbReference>
<dbReference type="GO" id="GO:0003917">
    <property type="term" value="F:DNA topoisomerase type I (single strand cut, ATP-independent) activity"/>
    <property type="evidence" value="ECO:0007669"/>
    <property type="project" value="InterPro"/>
</dbReference>
<dbReference type="Pfam" id="PF01751">
    <property type="entry name" value="Toprim"/>
    <property type="match status" value="1"/>
</dbReference>
<evidence type="ECO:0000256" key="3">
    <source>
        <dbReference type="ARBA" id="ARBA00031985"/>
    </source>
</evidence>
<dbReference type="SMART" id="SM00493">
    <property type="entry name" value="TOPRIM"/>
    <property type="match status" value="1"/>
</dbReference>
<evidence type="ECO:0000259" key="6">
    <source>
        <dbReference type="PROSITE" id="PS50880"/>
    </source>
</evidence>
<gene>
    <name evidence="8" type="primary">topB_4</name>
    <name evidence="8" type="ORF">NCTC9081_06184</name>
</gene>
<dbReference type="PRINTS" id="PR00417">
    <property type="entry name" value="PRTPISMRASEI"/>
</dbReference>
<dbReference type="InterPro" id="IPR013497">
    <property type="entry name" value="Topo_IA_cen"/>
</dbReference>
<dbReference type="PROSITE" id="PS52039">
    <property type="entry name" value="TOPO_IA_2"/>
    <property type="match status" value="1"/>
</dbReference>
<keyword evidence="1 8" id="KW-0413">Isomerase</keyword>
<feature type="domain" description="Topo IA-type catalytic" evidence="7">
    <location>
        <begin position="150"/>
        <end position="223"/>
    </location>
</feature>
<dbReference type="Proteomes" id="UP000254716">
    <property type="component" value="Unassembled WGS sequence"/>
</dbReference>
<protein>
    <recommendedName>
        <fullName evidence="5">Omega-protein</fullName>
    </recommendedName>
    <alternativeName>
        <fullName evidence="4">Relaxing enzyme</fullName>
    </alternativeName>
    <alternativeName>
        <fullName evidence="2">Swivelase</fullName>
    </alternativeName>
    <alternativeName>
        <fullName evidence="3">Untwisting enzyme</fullName>
    </alternativeName>
</protein>
<dbReference type="InterPro" id="IPR013824">
    <property type="entry name" value="Topo_IA_cen_sub1"/>
</dbReference>
<dbReference type="Gene3D" id="1.10.460.10">
    <property type="entry name" value="Topoisomerase I, domain 2"/>
    <property type="match status" value="1"/>
</dbReference>
<sequence>MRLYLCEKPSQASDIARVLGAARRGEGLIEGNDFVVTWAFGHLLEQAPPEAYGEQYGSPWSIEVLPVIPEEWQMVVKDKIARQFNVIRRLLGKADEVVIATDADREGEIIARELLDYCGYTGVVRRLWLSALDESSIREALGRILPGEKTARLYEAGKGRSRADWLTGINLTRLYTMKARECGVSGVLSIGRVQTPTLAMVVRRDAEIKKFYPGTLLATEPLA</sequence>
<dbReference type="InterPro" id="IPR003601">
    <property type="entry name" value="Topo_IA_2"/>
</dbReference>
<dbReference type="EMBL" id="UGCV01000008">
    <property type="protein sequence ID" value="STJ20596.1"/>
    <property type="molecule type" value="Genomic_DNA"/>
</dbReference>
<dbReference type="SMART" id="SM00436">
    <property type="entry name" value="TOP1Bc"/>
    <property type="match status" value="1"/>
</dbReference>
<dbReference type="GO" id="GO:0006265">
    <property type="term" value="P:DNA topological change"/>
    <property type="evidence" value="ECO:0007669"/>
    <property type="project" value="InterPro"/>
</dbReference>
<dbReference type="CDD" id="cd03362">
    <property type="entry name" value="TOPRIM_TopoIA_TopoIII"/>
    <property type="match status" value="1"/>
</dbReference>